<feature type="domain" description="Protein kinase" evidence="7">
    <location>
        <begin position="1"/>
        <end position="223"/>
    </location>
</feature>
<evidence type="ECO:0000256" key="4">
    <source>
        <dbReference type="ARBA" id="ARBA00022741"/>
    </source>
</evidence>
<dbReference type="PROSITE" id="PS50011">
    <property type="entry name" value="PROTEIN_KINASE_DOM"/>
    <property type="match status" value="1"/>
</dbReference>
<evidence type="ECO:0000259" key="7">
    <source>
        <dbReference type="PROSITE" id="PS50011"/>
    </source>
</evidence>
<evidence type="ECO:0000256" key="2">
    <source>
        <dbReference type="ARBA" id="ARBA00022527"/>
    </source>
</evidence>
<proteinExistence type="predicted"/>
<dbReference type="AlphaFoldDB" id="A0A4R6SKI5"/>
<name>A0A4R6SKI5_LABRH</name>
<dbReference type="EMBL" id="SNXZ01000001">
    <property type="protein sequence ID" value="TDQ04906.1"/>
    <property type="molecule type" value="Genomic_DNA"/>
</dbReference>
<sequence>MDVVGAGPIATVHSTRRPDGGHAALKVFPEPMDRFTSAAFERERSVLATLASVSAIVQVDDVQELPDGRPALVMELCEQSLGQLLDACGVLSVEDTTAVGEAVATALVAAHEAGLVHGGVTPHNVLLREDGEPVLADFGVALRRRYRQSAGPWTAPEVAGGAEPTERSDLYGLGAVLFTALTGRRPGERAELPEALGELVTRLLAVDPAERPPNARAVLSELTGAPGEAAGFDDFPEDVDHSTTKEVEDEFFAEWEGKPVAKAASSDEDVPLPARRKALGIVAALAVLIAVPVLARRQPPPELDAPPNYAGSNVGLTVHTTRRLDFVLDPPVDKGKSVVLTWHSDADLEYAVVIAGESIETKVVRVGRKASTRVPVDKVRRYCFQVQGTDGIDTFQTEPQPIRQAVCSEGQ</sequence>
<keyword evidence="9" id="KW-1185">Reference proteome</keyword>
<dbReference type="SUPFAM" id="SSF56112">
    <property type="entry name" value="Protein kinase-like (PK-like)"/>
    <property type="match status" value="1"/>
</dbReference>
<dbReference type="InterPro" id="IPR000719">
    <property type="entry name" value="Prot_kinase_dom"/>
</dbReference>
<dbReference type="CDD" id="cd14014">
    <property type="entry name" value="STKc_PknB_like"/>
    <property type="match status" value="1"/>
</dbReference>
<reference evidence="8 9" key="1">
    <citation type="submission" date="2019-03" db="EMBL/GenBank/DDBJ databases">
        <title>Genomic Encyclopedia of Type Strains, Phase IV (KMG-IV): sequencing the most valuable type-strain genomes for metagenomic binning, comparative biology and taxonomic classification.</title>
        <authorList>
            <person name="Goeker M."/>
        </authorList>
    </citation>
    <scope>NUCLEOTIDE SEQUENCE [LARGE SCALE GENOMIC DNA]</scope>
    <source>
        <strain evidence="8 9">DSM 45361</strain>
    </source>
</reference>
<evidence type="ECO:0000256" key="5">
    <source>
        <dbReference type="ARBA" id="ARBA00022777"/>
    </source>
</evidence>
<evidence type="ECO:0000313" key="8">
    <source>
        <dbReference type="EMBL" id="TDQ04906.1"/>
    </source>
</evidence>
<protein>
    <recommendedName>
        <fullName evidence="1">non-specific serine/threonine protein kinase</fullName>
        <ecNumber evidence="1">2.7.11.1</ecNumber>
    </recommendedName>
</protein>
<dbReference type="SMART" id="SM00220">
    <property type="entry name" value="S_TKc"/>
    <property type="match status" value="1"/>
</dbReference>
<dbReference type="GO" id="GO:0004674">
    <property type="term" value="F:protein serine/threonine kinase activity"/>
    <property type="evidence" value="ECO:0007669"/>
    <property type="project" value="UniProtKB-KW"/>
</dbReference>
<keyword evidence="3" id="KW-0808">Transferase</keyword>
<comment type="caution">
    <text evidence="8">The sequence shown here is derived from an EMBL/GenBank/DDBJ whole genome shotgun (WGS) entry which is preliminary data.</text>
</comment>
<dbReference type="EC" id="2.7.11.1" evidence="1"/>
<evidence type="ECO:0000256" key="6">
    <source>
        <dbReference type="ARBA" id="ARBA00022840"/>
    </source>
</evidence>
<dbReference type="RefSeq" id="WP_133847742.1">
    <property type="nucleotide sequence ID" value="NZ_SNXZ01000001.1"/>
</dbReference>
<keyword evidence="6" id="KW-0067">ATP-binding</keyword>
<gene>
    <name evidence="8" type="ORF">EV186_101867</name>
</gene>
<keyword evidence="5 8" id="KW-0418">Kinase</keyword>
<dbReference type="PANTHER" id="PTHR43289:SF6">
    <property type="entry name" value="SERINE_THREONINE-PROTEIN KINASE NEKL-3"/>
    <property type="match status" value="1"/>
</dbReference>
<dbReference type="Pfam" id="PF00069">
    <property type="entry name" value="Pkinase"/>
    <property type="match status" value="1"/>
</dbReference>
<keyword evidence="4" id="KW-0547">Nucleotide-binding</keyword>
<evidence type="ECO:0000313" key="9">
    <source>
        <dbReference type="Proteomes" id="UP000295444"/>
    </source>
</evidence>
<evidence type="ECO:0000256" key="3">
    <source>
        <dbReference type="ARBA" id="ARBA00022679"/>
    </source>
</evidence>
<dbReference type="Gene3D" id="1.10.510.10">
    <property type="entry name" value="Transferase(Phosphotransferase) domain 1"/>
    <property type="match status" value="1"/>
</dbReference>
<organism evidence="8 9">
    <name type="scientific">Labedaea rhizosphaerae</name>
    <dbReference type="NCBI Taxonomy" id="598644"/>
    <lineage>
        <taxon>Bacteria</taxon>
        <taxon>Bacillati</taxon>
        <taxon>Actinomycetota</taxon>
        <taxon>Actinomycetes</taxon>
        <taxon>Pseudonocardiales</taxon>
        <taxon>Pseudonocardiaceae</taxon>
        <taxon>Labedaea</taxon>
    </lineage>
</organism>
<dbReference type="Proteomes" id="UP000295444">
    <property type="component" value="Unassembled WGS sequence"/>
</dbReference>
<dbReference type="GO" id="GO:0005524">
    <property type="term" value="F:ATP binding"/>
    <property type="evidence" value="ECO:0007669"/>
    <property type="project" value="UniProtKB-KW"/>
</dbReference>
<dbReference type="InterPro" id="IPR011009">
    <property type="entry name" value="Kinase-like_dom_sf"/>
</dbReference>
<evidence type="ECO:0000256" key="1">
    <source>
        <dbReference type="ARBA" id="ARBA00012513"/>
    </source>
</evidence>
<keyword evidence="2 8" id="KW-0723">Serine/threonine-protein kinase</keyword>
<accession>A0A4R6SKI5</accession>
<dbReference type="PANTHER" id="PTHR43289">
    <property type="entry name" value="MITOGEN-ACTIVATED PROTEIN KINASE KINASE KINASE 20-RELATED"/>
    <property type="match status" value="1"/>
</dbReference>
<dbReference type="OrthoDB" id="3815424at2"/>